<comment type="caution">
    <text evidence="2">The sequence shown here is derived from an EMBL/GenBank/DDBJ whole genome shotgun (WGS) entry which is preliminary data.</text>
</comment>
<evidence type="ECO:0000256" key="1">
    <source>
        <dbReference type="SAM" id="MobiDB-lite"/>
    </source>
</evidence>
<keyword evidence="3" id="KW-1185">Reference proteome</keyword>
<protein>
    <submittedName>
        <fullName evidence="2">Uncharacterized protein</fullName>
    </submittedName>
</protein>
<reference evidence="2 3" key="1">
    <citation type="submission" date="2019-12" db="EMBL/GenBank/DDBJ databases">
        <title>A genome sequence resource for the geographically widespread anthracnose pathogen Colletotrichum asianum.</title>
        <authorList>
            <person name="Meng Y."/>
        </authorList>
    </citation>
    <scope>NUCLEOTIDE SEQUENCE [LARGE SCALE GENOMIC DNA]</scope>
    <source>
        <strain evidence="2 3">ICMP 18580</strain>
    </source>
</reference>
<evidence type="ECO:0000313" key="3">
    <source>
        <dbReference type="Proteomes" id="UP000434172"/>
    </source>
</evidence>
<feature type="region of interest" description="Disordered" evidence="1">
    <location>
        <begin position="1"/>
        <end position="90"/>
    </location>
</feature>
<evidence type="ECO:0000313" key="2">
    <source>
        <dbReference type="EMBL" id="KAF0315740.1"/>
    </source>
</evidence>
<sequence length="143" mass="15304">MTQALFLISPSSSNIDKEPPSPDDISTCGGQGRSSLAGPPEQKPTFPSSRKALRADATNASSHRTKMPSVTPNQLKTATPHEPSQSPSTVYHRTETLSMHIVETTGLSSRREGSVPTLAASTFLLPSRGMQVMESIIISFLLI</sequence>
<accession>A0A8H3VXI8</accession>
<dbReference type="AlphaFoldDB" id="A0A8H3VXI8"/>
<dbReference type="Proteomes" id="UP000434172">
    <property type="component" value="Unassembled WGS sequence"/>
</dbReference>
<dbReference type="EMBL" id="WOWK01000188">
    <property type="protein sequence ID" value="KAF0315740.1"/>
    <property type="molecule type" value="Genomic_DNA"/>
</dbReference>
<organism evidence="2 3">
    <name type="scientific">Colletotrichum asianum</name>
    <dbReference type="NCBI Taxonomy" id="702518"/>
    <lineage>
        <taxon>Eukaryota</taxon>
        <taxon>Fungi</taxon>
        <taxon>Dikarya</taxon>
        <taxon>Ascomycota</taxon>
        <taxon>Pezizomycotina</taxon>
        <taxon>Sordariomycetes</taxon>
        <taxon>Hypocreomycetidae</taxon>
        <taxon>Glomerellales</taxon>
        <taxon>Glomerellaceae</taxon>
        <taxon>Colletotrichum</taxon>
        <taxon>Colletotrichum gloeosporioides species complex</taxon>
    </lineage>
</organism>
<name>A0A8H3VXI8_9PEZI</name>
<gene>
    <name evidence="2" type="ORF">GQ607_017025</name>
</gene>
<feature type="compositionally biased region" description="Polar residues" evidence="1">
    <location>
        <begin position="1"/>
        <end position="14"/>
    </location>
</feature>
<proteinExistence type="predicted"/>
<feature type="compositionally biased region" description="Polar residues" evidence="1">
    <location>
        <begin position="58"/>
        <end position="90"/>
    </location>
</feature>